<organism evidence="2 3">
    <name type="scientific">Cinara cedri</name>
    <dbReference type="NCBI Taxonomy" id="506608"/>
    <lineage>
        <taxon>Eukaryota</taxon>
        <taxon>Metazoa</taxon>
        <taxon>Ecdysozoa</taxon>
        <taxon>Arthropoda</taxon>
        <taxon>Hexapoda</taxon>
        <taxon>Insecta</taxon>
        <taxon>Pterygota</taxon>
        <taxon>Neoptera</taxon>
        <taxon>Paraneoptera</taxon>
        <taxon>Hemiptera</taxon>
        <taxon>Sternorrhyncha</taxon>
        <taxon>Aphidomorpha</taxon>
        <taxon>Aphidoidea</taxon>
        <taxon>Aphididae</taxon>
        <taxon>Lachninae</taxon>
        <taxon>Cinara</taxon>
    </lineage>
</organism>
<accession>A0A5E4MJI2</accession>
<dbReference type="OrthoDB" id="61560at2759"/>
<gene>
    <name evidence="2" type="ORF">CINCED_3A005598</name>
</gene>
<dbReference type="Pfam" id="PF08398">
    <property type="entry name" value="Phospholip_A2_4"/>
    <property type="match status" value="1"/>
</dbReference>
<dbReference type="InterPro" id="IPR013607">
    <property type="entry name" value="Phospholipase_A2-like"/>
</dbReference>
<keyword evidence="2" id="KW-0238">DNA-binding</keyword>
<dbReference type="GO" id="GO:0005198">
    <property type="term" value="F:structural molecule activity"/>
    <property type="evidence" value="ECO:0007669"/>
    <property type="project" value="InterPro"/>
</dbReference>
<evidence type="ECO:0000259" key="1">
    <source>
        <dbReference type="PROSITE" id="PS50982"/>
    </source>
</evidence>
<name>A0A5E4MJI2_9HEMI</name>
<feature type="non-terminal residue" evidence="2">
    <location>
        <position position="1"/>
    </location>
</feature>
<feature type="domain" description="MBD" evidence="1">
    <location>
        <begin position="1"/>
        <end position="54"/>
    </location>
</feature>
<dbReference type="GO" id="GO:0003677">
    <property type="term" value="F:DNA binding"/>
    <property type="evidence" value="ECO:0007669"/>
    <property type="project" value="UniProtKB-KW"/>
</dbReference>
<dbReference type="Pfam" id="PF01429">
    <property type="entry name" value="MBD"/>
    <property type="match status" value="1"/>
</dbReference>
<protein>
    <submittedName>
        <fullName evidence="2">Methyl-CpG DNA binding,Parvovirus coat protein VP1, N-terminal,DNA-binding domain</fullName>
    </submittedName>
</protein>
<keyword evidence="2" id="KW-0946">Virion</keyword>
<dbReference type="CDD" id="cd00122">
    <property type="entry name" value="MBD"/>
    <property type="match status" value="1"/>
</dbReference>
<dbReference type="InterPro" id="IPR001739">
    <property type="entry name" value="Methyl_CpG_DNA-bd"/>
</dbReference>
<dbReference type="Gene3D" id="3.30.890.10">
    <property type="entry name" value="Methyl-cpg-binding Protein 2, Chain A"/>
    <property type="match status" value="1"/>
</dbReference>
<keyword evidence="2" id="KW-0167">Capsid protein</keyword>
<dbReference type="SUPFAM" id="SSF54171">
    <property type="entry name" value="DNA-binding domain"/>
    <property type="match status" value="1"/>
</dbReference>
<sequence length="304" mass="34907">WKREVVYRYNSNAIDVYYRTPDNKKLRSRREVLEYLKPRSRLKIDNFTFARKPLGLDSSKEICRRAYSSKKVVNNHDSAAINKNKNEDQIMESDVEVENPNNLQSEVVNNHDGAAIDKNKTEEQTVELYFIAAEEGAGNNNFHNEKLSIINFKVITGSGLVNNFLNSKYMLEIHWPGYNYLGPFTKSKKPINKLDEAAMEHDFYYEKHTDTKSRHKAGLILENISKDIYKNPEISLGEKTAALQLKEKRKSKLELKFEQIKHGGFLPLLFVEIETVSALAGGISAIANTIIEGKHKRAVEKEQE</sequence>
<dbReference type="PROSITE" id="PS50982">
    <property type="entry name" value="MBD"/>
    <property type="match status" value="1"/>
</dbReference>
<evidence type="ECO:0000313" key="3">
    <source>
        <dbReference type="Proteomes" id="UP000325440"/>
    </source>
</evidence>
<dbReference type="InterPro" id="IPR016177">
    <property type="entry name" value="DNA-bd_dom_sf"/>
</dbReference>
<keyword evidence="3" id="KW-1185">Reference proteome</keyword>
<proteinExistence type="predicted"/>
<dbReference type="EMBL" id="CABPRJ010000525">
    <property type="protein sequence ID" value="VVC30591.1"/>
    <property type="molecule type" value="Genomic_DNA"/>
</dbReference>
<reference evidence="2 3" key="1">
    <citation type="submission" date="2019-08" db="EMBL/GenBank/DDBJ databases">
        <authorList>
            <person name="Alioto T."/>
            <person name="Alioto T."/>
            <person name="Gomez Garrido J."/>
        </authorList>
    </citation>
    <scope>NUCLEOTIDE SEQUENCE [LARGE SCALE GENOMIC DNA]</scope>
</reference>
<dbReference type="Proteomes" id="UP000325440">
    <property type="component" value="Unassembled WGS sequence"/>
</dbReference>
<evidence type="ECO:0000313" key="2">
    <source>
        <dbReference type="EMBL" id="VVC30591.1"/>
    </source>
</evidence>
<dbReference type="AlphaFoldDB" id="A0A5E4MJI2"/>